<keyword evidence="1" id="KW-0560">Oxidoreductase</keyword>
<name>A0A1I6G602_9MICO</name>
<evidence type="ECO:0000256" key="1">
    <source>
        <dbReference type="ARBA" id="ARBA00023002"/>
    </source>
</evidence>
<dbReference type="InterPro" id="IPR050223">
    <property type="entry name" value="D-isomer_2-hydroxyacid_DH"/>
</dbReference>
<feature type="domain" description="D-isomer specific 2-hydroxyacid dehydrogenase NAD-binding" evidence="3">
    <location>
        <begin position="126"/>
        <end position="303"/>
    </location>
</feature>
<dbReference type="Gene3D" id="3.40.50.720">
    <property type="entry name" value="NAD(P)-binding Rossmann-like Domain"/>
    <property type="match status" value="2"/>
</dbReference>
<keyword evidence="2" id="KW-0520">NAD</keyword>
<dbReference type="RefSeq" id="WP_091476942.1">
    <property type="nucleotide sequence ID" value="NZ_FNGQ01000001.1"/>
</dbReference>
<reference evidence="5" key="1">
    <citation type="submission" date="2016-10" db="EMBL/GenBank/DDBJ databases">
        <authorList>
            <person name="Varghese N."/>
            <person name="Submissions S."/>
        </authorList>
    </citation>
    <scope>NUCLEOTIDE SEQUENCE [LARGE SCALE GENOMIC DNA]</scope>
    <source>
        <strain evidence="5">CL127</strain>
    </source>
</reference>
<dbReference type="PANTHER" id="PTHR10996:SF178">
    <property type="entry name" value="2-HYDROXYACID DEHYDROGENASE YGL185C-RELATED"/>
    <property type="match status" value="1"/>
</dbReference>
<protein>
    <submittedName>
        <fullName evidence="4">Phosphoglycerate dehydrogenase</fullName>
    </submittedName>
</protein>
<dbReference type="PROSITE" id="PS00670">
    <property type="entry name" value="D_2_HYDROXYACID_DH_2"/>
    <property type="match status" value="1"/>
</dbReference>
<dbReference type="CDD" id="cd12167">
    <property type="entry name" value="2-Hacid_dh_8"/>
    <property type="match status" value="1"/>
</dbReference>
<proteinExistence type="predicted"/>
<evidence type="ECO:0000259" key="3">
    <source>
        <dbReference type="Pfam" id="PF02826"/>
    </source>
</evidence>
<sequence>MPDESTKRPRVAVIMGEEHWRAQFTPELRRRLSEAANLTAPVQVNSLSDPALAGQLADIEFLITGWGAMPLSSDALDKMPRLRGLLHSAGSVRGLVTSDFWERGITVSTSADLNADPVAEFTLASIIMAGKKAPFLAAELRAEAAKDPRSAAGPGRMGNARRTIGIVGFSRIGRRVLHLVRQTLHETTCLVVDPFADRREVAEAGAHLVSMEEMLARADILTLHAPLLPSTRHMIGARELSSLADGAIIINTARGALIDEEALEGELVSGRLSAILDVTEPEPLPPTSPLYGLTNVFITPHIAGALGTETQRMASAALDELERLSSGQPLERELTRQQYEVSA</sequence>
<dbReference type="InterPro" id="IPR029753">
    <property type="entry name" value="D-isomer_DH_CS"/>
</dbReference>
<dbReference type="InterPro" id="IPR036291">
    <property type="entry name" value="NAD(P)-bd_dom_sf"/>
</dbReference>
<dbReference type="SUPFAM" id="SSF51735">
    <property type="entry name" value="NAD(P)-binding Rossmann-fold domains"/>
    <property type="match status" value="1"/>
</dbReference>
<evidence type="ECO:0000313" key="4">
    <source>
        <dbReference type="EMBL" id="SFR37467.1"/>
    </source>
</evidence>
<dbReference type="PROSITE" id="PS00671">
    <property type="entry name" value="D_2_HYDROXYACID_DH_3"/>
    <property type="match status" value="1"/>
</dbReference>
<dbReference type="GO" id="GO:0005829">
    <property type="term" value="C:cytosol"/>
    <property type="evidence" value="ECO:0007669"/>
    <property type="project" value="TreeGrafter"/>
</dbReference>
<dbReference type="GO" id="GO:0030267">
    <property type="term" value="F:glyoxylate reductase (NADPH) activity"/>
    <property type="evidence" value="ECO:0007669"/>
    <property type="project" value="TreeGrafter"/>
</dbReference>
<gene>
    <name evidence="4" type="ORF">SAMN04488591_0782</name>
</gene>
<dbReference type="EMBL" id="FOYR01000001">
    <property type="protein sequence ID" value="SFR37467.1"/>
    <property type="molecule type" value="Genomic_DNA"/>
</dbReference>
<dbReference type="PANTHER" id="PTHR10996">
    <property type="entry name" value="2-HYDROXYACID DEHYDROGENASE-RELATED"/>
    <property type="match status" value="1"/>
</dbReference>
<dbReference type="GO" id="GO:0051287">
    <property type="term" value="F:NAD binding"/>
    <property type="evidence" value="ECO:0007669"/>
    <property type="project" value="InterPro"/>
</dbReference>
<dbReference type="InterPro" id="IPR006140">
    <property type="entry name" value="D-isomer_DH_NAD-bd"/>
</dbReference>
<dbReference type="GO" id="GO:0016618">
    <property type="term" value="F:hydroxypyruvate reductase [NAD(P)H] activity"/>
    <property type="evidence" value="ECO:0007669"/>
    <property type="project" value="TreeGrafter"/>
</dbReference>
<dbReference type="Proteomes" id="UP000198877">
    <property type="component" value="Unassembled WGS sequence"/>
</dbReference>
<evidence type="ECO:0000313" key="5">
    <source>
        <dbReference type="Proteomes" id="UP000198877"/>
    </source>
</evidence>
<evidence type="ECO:0000256" key="2">
    <source>
        <dbReference type="ARBA" id="ARBA00023027"/>
    </source>
</evidence>
<dbReference type="AlphaFoldDB" id="A0A1I6G602"/>
<organism evidence="4 5">
    <name type="scientific">Microbacterium azadirachtae</name>
    <dbReference type="NCBI Taxonomy" id="582680"/>
    <lineage>
        <taxon>Bacteria</taxon>
        <taxon>Bacillati</taxon>
        <taxon>Actinomycetota</taxon>
        <taxon>Actinomycetes</taxon>
        <taxon>Micrococcales</taxon>
        <taxon>Microbacteriaceae</taxon>
        <taxon>Microbacterium</taxon>
    </lineage>
</organism>
<accession>A0A1I6G602</accession>
<dbReference type="SUPFAM" id="SSF52283">
    <property type="entry name" value="Formate/glycerate dehydrogenase catalytic domain-like"/>
    <property type="match status" value="1"/>
</dbReference>
<dbReference type="Pfam" id="PF02826">
    <property type="entry name" value="2-Hacid_dh_C"/>
    <property type="match status" value="1"/>
</dbReference>